<evidence type="ECO:0000256" key="1">
    <source>
        <dbReference type="SAM" id="MobiDB-lite"/>
    </source>
</evidence>
<dbReference type="RefSeq" id="WP_087479550.1">
    <property type="nucleotide sequence ID" value="NZ_AP024883.1"/>
</dbReference>
<evidence type="ECO:0000313" key="3">
    <source>
        <dbReference type="EMBL" id="MDW6003681.1"/>
    </source>
</evidence>
<dbReference type="Proteomes" id="UP000196125">
    <property type="component" value="Unassembled WGS sequence"/>
</dbReference>
<gene>
    <name evidence="3" type="ORF">SBX37_12555</name>
    <name evidence="4" type="ORF">VIM7927_00753</name>
</gene>
<reference evidence="3 6" key="2">
    <citation type="submission" date="2023-11" db="EMBL/GenBank/DDBJ databases">
        <title>Plant-associative lifestyle of Vibrio porteresiae and its evolutionary dynamics.</title>
        <authorList>
            <person name="Rameshkumar N."/>
            <person name="Kirti K."/>
        </authorList>
    </citation>
    <scope>NUCLEOTIDE SEQUENCE [LARGE SCALE GENOMIC DNA]</scope>
    <source>
        <strain evidence="3 6">MSSRF38</strain>
    </source>
</reference>
<dbReference type="EMBL" id="FXXI01000001">
    <property type="protein sequence ID" value="SMR99527.1"/>
    <property type="molecule type" value="Genomic_DNA"/>
</dbReference>
<proteinExistence type="predicted"/>
<dbReference type="Proteomes" id="UP001283366">
    <property type="component" value="Unassembled WGS sequence"/>
</dbReference>
<dbReference type="Pfam" id="PF10972">
    <property type="entry name" value="CsiV"/>
    <property type="match status" value="1"/>
</dbReference>
<evidence type="ECO:0000313" key="5">
    <source>
        <dbReference type="Proteomes" id="UP000196125"/>
    </source>
</evidence>
<evidence type="ECO:0000313" key="6">
    <source>
        <dbReference type="Proteomes" id="UP001283366"/>
    </source>
</evidence>
<keyword evidence="6" id="KW-1185">Reference proteome</keyword>
<feature type="region of interest" description="Disordered" evidence="1">
    <location>
        <begin position="125"/>
        <end position="147"/>
    </location>
</feature>
<dbReference type="InterPro" id="IPR021241">
    <property type="entry name" value="CsiV"/>
</dbReference>
<reference evidence="4 5" key="1">
    <citation type="submission" date="2017-05" db="EMBL/GenBank/DDBJ databases">
        <authorList>
            <person name="Song R."/>
            <person name="Chenine A.L."/>
            <person name="Ruprecht R.M."/>
        </authorList>
    </citation>
    <scope>NUCLEOTIDE SEQUENCE [LARGE SCALE GENOMIC DNA]</scope>
    <source>
        <strain evidence="4 5">CECT 7927</strain>
    </source>
</reference>
<name>A0A1Y6IPE7_9VIBR</name>
<evidence type="ECO:0000256" key="2">
    <source>
        <dbReference type="SAM" id="SignalP"/>
    </source>
</evidence>
<feature type="compositionally biased region" description="Polar residues" evidence="1">
    <location>
        <begin position="131"/>
        <end position="147"/>
    </location>
</feature>
<dbReference type="EMBL" id="JAWRCO010000001">
    <property type="protein sequence ID" value="MDW6003681.1"/>
    <property type="molecule type" value="Genomic_DNA"/>
</dbReference>
<keyword evidence="2" id="KW-0732">Signal</keyword>
<feature type="chain" id="PRO_5011004443" evidence="2">
    <location>
        <begin position="19"/>
        <end position="259"/>
    </location>
</feature>
<organism evidence="4 5">
    <name type="scientific">Vibrio mangrovi</name>
    <dbReference type="NCBI Taxonomy" id="474394"/>
    <lineage>
        <taxon>Bacteria</taxon>
        <taxon>Pseudomonadati</taxon>
        <taxon>Pseudomonadota</taxon>
        <taxon>Gammaproteobacteria</taxon>
        <taxon>Vibrionales</taxon>
        <taxon>Vibrionaceae</taxon>
        <taxon>Vibrio</taxon>
    </lineage>
</organism>
<protein>
    <submittedName>
        <fullName evidence="3">Peptidoglycan binding protein CsiV</fullName>
    </submittedName>
</protein>
<evidence type="ECO:0000313" key="4">
    <source>
        <dbReference type="EMBL" id="SMR99527.1"/>
    </source>
</evidence>
<feature type="signal peptide" evidence="2">
    <location>
        <begin position="1"/>
        <end position="18"/>
    </location>
</feature>
<dbReference type="OrthoDB" id="5566524at2"/>
<sequence>MKKLIPLLMLLFAMPSWAERQFDIEVIIFKRAVNAEDINEAWPNVLPPIDYKNAGSLSSQAYLARKGVTRLPPASYQLDKQEENLRNHAGFQVLLHTAWRQGDEGQSNAPEFHIRAGMDYSSQFHPDGSEITASTTSQQSPIDGTVEQSLPKPLYELDGKLQVYVQHYLYVDALFDLKKPSIRDVSVEETPIDFSQDTTNGDENVQFGHLQAISPTVTEERFLKPYRLNQKRRMRSGETLYFDHPLMGMIVQVRKVPDK</sequence>
<accession>A0A1Y6IPE7</accession>
<dbReference type="AlphaFoldDB" id="A0A1Y6IPE7"/>